<dbReference type="EMBL" id="LMUA01000023">
    <property type="protein sequence ID" value="KUE75350.1"/>
    <property type="molecule type" value="Genomic_DNA"/>
</dbReference>
<dbReference type="AlphaFoldDB" id="A0A0W7TNL0"/>
<name>A0A0W7TNL0_9FIRM</name>
<comment type="caution">
    <text evidence="1">The sequence shown here is derived from an EMBL/GenBank/DDBJ whole genome shotgun (WGS) entry which is preliminary data.</text>
</comment>
<sequence>MDMPSLKKTLCKAYALLGSEENVGTVAFITAAGIITGTVLRMPSDDSNELIPLVTKQSSIDYFGKYRVSPQCVPGNDGMILLGNATLQHGSESTHFEYLTVFYDQIIGVTLLS</sequence>
<accession>A0A0W7TNL0</accession>
<reference evidence="1 2" key="1">
    <citation type="submission" date="2015-10" db="EMBL/GenBank/DDBJ databases">
        <title>A novel member of the family Ruminococcaceae isolated from human faeces.</title>
        <authorList>
            <person name="Shkoporov A.N."/>
            <person name="Chaplin A.V."/>
            <person name="Motuzova O.V."/>
            <person name="Kafarskaia L.I."/>
            <person name="Efimov B.A."/>
        </authorList>
    </citation>
    <scope>NUCLEOTIDE SEQUENCE [LARGE SCALE GENOMIC DNA]</scope>
    <source>
        <strain evidence="1 2">668</strain>
    </source>
</reference>
<protein>
    <submittedName>
        <fullName evidence="1">Uncharacterized protein</fullName>
    </submittedName>
</protein>
<dbReference type="RefSeq" id="WP_058723607.1">
    <property type="nucleotide sequence ID" value="NZ_JAFHCK010000003.1"/>
</dbReference>
<evidence type="ECO:0000313" key="1">
    <source>
        <dbReference type="EMBL" id="KUE75350.1"/>
    </source>
</evidence>
<dbReference type="Proteomes" id="UP000053433">
    <property type="component" value="Unassembled WGS sequence"/>
</dbReference>
<proteinExistence type="predicted"/>
<gene>
    <name evidence="1" type="ORF">ASJ35_14215</name>
</gene>
<organism evidence="1 2">
    <name type="scientific">Ruthenibacterium lactatiformans</name>
    <dbReference type="NCBI Taxonomy" id="1550024"/>
    <lineage>
        <taxon>Bacteria</taxon>
        <taxon>Bacillati</taxon>
        <taxon>Bacillota</taxon>
        <taxon>Clostridia</taxon>
        <taxon>Eubacteriales</taxon>
        <taxon>Oscillospiraceae</taxon>
        <taxon>Ruthenibacterium</taxon>
    </lineage>
</organism>
<evidence type="ECO:0000313" key="2">
    <source>
        <dbReference type="Proteomes" id="UP000053433"/>
    </source>
</evidence>